<dbReference type="PANTHER" id="PTHR43453:SF3">
    <property type="entry name" value="TRNA_RRNA METHYLTRANSFERASE SPOU TYPE DOMAIN-CONTAINING PROTEIN"/>
    <property type="match status" value="1"/>
</dbReference>
<accession>G4ZZ48</accession>
<gene>
    <name evidence="2" type="ORF">PHYSODRAFT_264669</name>
</gene>
<dbReference type="InterPro" id="IPR029026">
    <property type="entry name" value="tRNA_m1G_MTases_N"/>
</dbReference>
<evidence type="ECO:0000313" key="3">
    <source>
        <dbReference type="Proteomes" id="UP000002640"/>
    </source>
</evidence>
<dbReference type="AlphaFoldDB" id="G4ZZ48"/>
<dbReference type="RefSeq" id="XP_009533815.1">
    <property type="nucleotide sequence ID" value="XM_009535520.1"/>
</dbReference>
<dbReference type="PANTHER" id="PTHR43453">
    <property type="entry name" value="RRNA METHYLASE-LIKE"/>
    <property type="match status" value="1"/>
</dbReference>
<dbReference type="SUPFAM" id="SSF75217">
    <property type="entry name" value="alpha/beta knot"/>
    <property type="match status" value="1"/>
</dbReference>
<dbReference type="STRING" id="1094619.G4ZZ48"/>
<feature type="region of interest" description="Disordered" evidence="1">
    <location>
        <begin position="80"/>
        <end position="100"/>
    </location>
</feature>
<dbReference type="Proteomes" id="UP000002640">
    <property type="component" value="Unassembled WGS sequence"/>
</dbReference>
<protein>
    <recommendedName>
        <fullName evidence="4">tRNA/rRNA methyltransferase SpoU type domain-containing protein</fullName>
    </recommendedName>
</protein>
<feature type="region of interest" description="Disordered" evidence="1">
    <location>
        <begin position="1"/>
        <end position="32"/>
    </location>
</feature>
<sequence>MSTSSSEAQQAEPLTTADTQLGEAPEHLRRAETVLRHRTSRIVLVLEQCMDSHNHQAVLRTAEALGVQHVWLIAANAQQLKTHDDTGKSKKPKKSSGKKITKNCAGWLTVREFSSIADCLTALR</sequence>
<dbReference type="InterPro" id="IPR029028">
    <property type="entry name" value="Alpha/beta_knot_MTases"/>
</dbReference>
<evidence type="ECO:0000256" key="1">
    <source>
        <dbReference type="SAM" id="MobiDB-lite"/>
    </source>
</evidence>
<dbReference type="EMBL" id="JH159158">
    <property type="protein sequence ID" value="EGZ11070.1"/>
    <property type="molecule type" value="Genomic_DNA"/>
</dbReference>
<evidence type="ECO:0008006" key="4">
    <source>
        <dbReference type="Google" id="ProtNLM"/>
    </source>
</evidence>
<feature type="compositionally biased region" description="Polar residues" evidence="1">
    <location>
        <begin position="1"/>
        <end position="19"/>
    </location>
</feature>
<proteinExistence type="predicted"/>
<feature type="compositionally biased region" description="Basic residues" evidence="1">
    <location>
        <begin position="89"/>
        <end position="100"/>
    </location>
</feature>
<dbReference type="GeneID" id="20639629"/>
<evidence type="ECO:0000313" key="2">
    <source>
        <dbReference type="EMBL" id="EGZ11070.1"/>
    </source>
</evidence>
<dbReference type="GO" id="GO:0008168">
    <property type="term" value="F:methyltransferase activity"/>
    <property type="evidence" value="ECO:0007669"/>
    <property type="project" value="InterPro"/>
</dbReference>
<reference evidence="2 3" key="1">
    <citation type="journal article" date="2006" name="Science">
        <title>Phytophthora genome sequences uncover evolutionary origins and mechanisms of pathogenesis.</title>
        <authorList>
            <person name="Tyler B.M."/>
            <person name="Tripathy S."/>
            <person name="Zhang X."/>
            <person name="Dehal P."/>
            <person name="Jiang R.H."/>
            <person name="Aerts A."/>
            <person name="Arredondo F.D."/>
            <person name="Baxter L."/>
            <person name="Bensasson D."/>
            <person name="Beynon J.L."/>
            <person name="Chapman J."/>
            <person name="Damasceno C.M."/>
            <person name="Dorrance A.E."/>
            <person name="Dou D."/>
            <person name="Dickerman A.W."/>
            <person name="Dubchak I.L."/>
            <person name="Garbelotto M."/>
            <person name="Gijzen M."/>
            <person name="Gordon S.G."/>
            <person name="Govers F."/>
            <person name="Grunwald N.J."/>
            <person name="Huang W."/>
            <person name="Ivors K.L."/>
            <person name="Jones R.W."/>
            <person name="Kamoun S."/>
            <person name="Krampis K."/>
            <person name="Lamour K.H."/>
            <person name="Lee M.K."/>
            <person name="McDonald W.H."/>
            <person name="Medina M."/>
            <person name="Meijer H.J."/>
            <person name="Nordberg E.K."/>
            <person name="Maclean D.J."/>
            <person name="Ospina-Giraldo M.D."/>
            <person name="Morris P.F."/>
            <person name="Phuntumart V."/>
            <person name="Putnam N.H."/>
            <person name="Rash S."/>
            <person name="Rose J.K."/>
            <person name="Sakihama Y."/>
            <person name="Salamov A.A."/>
            <person name="Savidor A."/>
            <person name="Scheuring C.F."/>
            <person name="Smith B.M."/>
            <person name="Sobral B.W."/>
            <person name="Terry A."/>
            <person name="Torto-Alalibo T.A."/>
            <person name="Win J."/>
            <person name="Xu Z."/>
            <person name="Zhang H."/>
            <person name="Grigoriev I.V."/>
            <person name="Rokhsar D.S."/>
            <person name="Boore J.L."/>
        </authorList>
    </citation>
    <scope>NUCLEOTIDE SEQUENCE [LARGE SCALE GENOMIC DNA]</scope>
    <source>
        <strain evidence="2 3">P6497</strain>
    </source>
</reference>
<dbReference type="SMR" id="G4ZZ48"/>
<dbReference type="InParanoid" id="G4ZZ48"/>
<dbReference type="GO" id="GO:0002938">
    <property type="term" value="P:tRNA guanine ribose methylation"/>
    <property type="evidence" value="ECO:0007669"/>
    <property type="project" value="TreeGrafter"/>
</dbReference>
<dbReference type="InterPro" id="IPR033671">
    <property type="entry name" value="TrmH"/>
</dbReference>
<organism evidence="2 3">
    <name type="scientific">Phytophthora sojae (strain P6497)</name>
    <name type="common">Soybean stem and root rot agent</name>
    <name type="synonym">Phytophthora megasperma f. sp. glycines</name>
    <dbReference type="NCBI Taxonomy" id="1094619"/>
    <lineage>
        <taxon>Eukaryota</taxon>
        <taxon>Sar</taxon>
        <taxon>Stramenopiles</taxon>
        <taxon>Oomycota</taxon>
        <taxon>Peronosporomycetes</taxon>
        <taxon>Peronosporales</taxon>
        <taxon>Peronosporaceae</taxon>
        <taxon>Phytophthora</taxon>
    </lineage>
</organism>
<dbReference type="Gene3D" id="3.40.1280.10">
    <property type="match status" value="1"/>
</dbReference>
<name>G4ZZ48_PHYSP</name>
<keyword evidence="3" id="KW-1185">Reference proteome</keyword>
<dbReference type="KEGG" id="psoj:PHYSODRAFT_264669"/>